<dbReference type="PANTHER" id="PTHR13822:SF10">
    <property type="entry name" value="ATP SYNTHASE EPSILON CHAIN, CHLOROPLASTIC"/>
    <property type="match status" value="1"/>
</dbReference>
<accession>A0A1F5JY71</accession>
<proteinExistence type="inferred from homology"/>
<evidence type="ECO:0000256" key="2">
    <source>
        <dbReference type="ARBA" id="ARBA00005712"/>
    </source>
</evidence>
<organism evidence="12 13">
    <name type="scientific">Candidatus Daviesbacteria bacterium RIFCSPHIGHO2_02_FULL_36_13</name>
    <dbReference type="NCBI Taxonomy" id="1797768"/>
    <lineage>
        <taxon>Bacteria</taxon>
        <taxon>Candidatus Daviesiibacteriota</taxon>
    </lineage>
</organism>
<dbReference type="NCBIfam" id="TIGR01216">
    <property type="entry name" value="ATP_synt_epsi"/>
    <property type="match status" value="1"/>
</dbReference>
<dbReference type="EMBL" id="MFCV01000008">
    <property type="protein sequence ID" value="OGE33615.1"/>
    <property type="molecule type" value="Genomic_DNA"/>
</dbReference>
<evidence type="ECO:0000256" key="8">
    <source>
        <dbReference type="HAMAP-Rule" id="MF_00530"/>
    </source>
</evidence>
<dbReference type="Gene3D" id="2.60.15.10">
    <property type="entry name" value="F0F1 ATP synthase delta/epsilon subunit, N-terminal"/>
    <property type="match status" value="1"/>
</dbReference>
<evidence type="ECO:0000256" key="9">
    <source>
        <dbReference type="RuleBase" id="RU003656"/>
    </source>
</evidence>
<dbReference type="CDD" id="cd12152">
    <property type="entry name" value="F1-ATPase_delta"/>
    <property type="match status" value="1"/>
</dbReference>
<dbReference type="GO" id="GO:0005524">
    <property type="term" value="F:ATP binding"/>
    <property type="evidence" value="ECO:0007669"/>
    <property type="project" value="UniProtKB-UniRule"/>
</dbReference>
<dbReference type="PANTHER" id="PTHR13822">
    <property type="entry name" value="ATP SYNTHASE DELTA/EPSILON CHAIN"/>
    <property type="match status" value="1"/>
</dbReference>
<dbReference type="InterPro" id="IPR001469">
    <property type="entry name" value="ATP_synth_F1_dsu/esu"/>
</dbReference>
<dbReference type="Gene3D" id="1.20.5.440">
    <property type="entry name" value="ATP synthase delta/epsilon subunit, C-terminal domain"/>
    <property type="match status" value="1"/>
</dbReference>
<dbReference type="GO" id="GO:0045259">
    <property type="term" value="C:proton-transporting ATP synthase complex"/>
    <property type="evidence" value="ECO:0007669"/>
    <property type="project" value="UniProtKB-KW"/>
</dbReference>
<keyword evidence="5 8" id="KW-0472">Membrane</keyword>
<protein>
    <recommendedName>
        <fullName evidence="8">ATP synthase epsilon chain</fullName>
    </recommendedName>
    <alternativeName>
        <fullName evidence="8">ATP synthase F1 sector epsilon subunit</fullName>
    </alternativeName>
    <alternativeName>
        <fullName evidence="8">F-ATPase epsilon subunit</fullName>
    </alternativeName>
</protein>
<evidence type="ECO:0000256" key="7">
    <source>
        <dbReference type="ARBA" id="ARBA00023310"/>
    </source>
</evidence>
<dbReference type="InterPro" id="IPR036794">
    <property type="entry name" value="ATP_F1_dsu/esu_C_sf"/>
</dbReference>
<feature type="domain" description="ATP synthase F1 complex delta/epsilon subunit N-terminal" evidence="11">
    <location>
        <begin position="4"/>
        <end position="81"/>
    </location>
</feature>
<dbReference type="GO" id="GO:0046933">
    <property type="term" value="F:proton-transporting ATP synthase activity, rotational mechanism"/>
    <property type="evidence" value="ECO:0007669"/>
    <property type="project" value="UniProtKB-UniRule"/>
</dbReference>
<dbReference type="GO" id="GO:0005886">
    <property type="term" value="C:plasma membrane"/>
    <property type="evidence" value="ECO:0007669"/>
    <property type="project" value="UniProtKB-SubCell"/>
</dbReference>
<sequence>MAQLHLKIVTPEKLIFDEEVSQVNVSTEDGILGILPNHANLMAKLEPGELVIKKSGKAETLAVGDGFLQMADNTLSIMTDLAVNEGDIDEKAVEDARKRAEQALTEKLSDEEYAETMAILEKSLAQLKIKRRHRVR</sequence>
<comment type="subunit">
    <text evidence="8 9">F-type ATPases have 2 components, CF(1) - the catalytic core - and CF(0) - the membrane proton channel. CF(1) has five subunits: alpha(3), beta(3), gamma(1), delta(1), epsilon(1). CF(0) has three main subunits: a, b and c.</text>
</comment>
<dbReference type="InterPro" id="IPR020546">
    <property type="entry name" value="ATP_synth_F1_dsu/esu_N"/>
</dbReference>
<dbReference type="Proteomes" id="UP000176902">
    <property type="component" value="Unassembled WGS sequence"/>
</dbReference>
<comment type="similarity">
    <text evidence="2 8 9">Belongs to the ATPase epsilon chain family.</text>
</comment>
<evidence type="ECO:0000259" key="11">
    <source>
        <dbReference type="Pfam" id="PF02823"/>
    </source>
</evidence>
<keyword evidence="3 8" id="KW-0813">Transport</keyword>
<keyword evidence="6 8" id="KW-0139">CF(1)</keyword>
<dbReference type="SUPFAM" id="SSF46604">
    <property type="entry name" value="Epsilon subunit of F1F0-ATP synthase C-terminal domain"/>
    <property type="match status" value="1"/>
</dbReference>
<dbReference type="Pfam" id="PF02823">
    <property type="entry name" value="ATP-synt_DE_N"/>
    <property type="match status" value="1"/>
</dbReference>
<dbReference type="InterPro" id="IPR020547">
    <property type="entry name" value="ATP_synth_F1_esu_C"/>
</dbReference>
<evidence type="ECO:0000256" key="6">
    <source>
        <dbReference type="ARBA" id="ARBA00023196"/>
    </source>
</evidence>
<evidence type="ECO:0000256" key="4">
    <source>
        <dbReference type="ARBA" id="ARBA00023065"/>
    </source>
</evidence>
<gene>
    <name evidence="8" type="primary">atpC</name>
    <name evidence="12" type="ORF">A3C59_00025</name>
</gene>
<dbReference type="Pfam" id="PF00401">
    <property type="entry name" value="ATP-synt_DE"/>
    <property type="match status" value="1"/>
</dbReference>
<reference evidence="12 13" key="1">
    <citation type="journal article" date="2016" name="Nat. Commun.">
        <title>Thousands of microbial genomes shed light on interconnected biogeochemical processes in an aquifer system.</title>
        <authorList>
            <person name="Anantharaman K."/>
            <person name="Brown C.T."/>
            <person name="Hug L.A."/>
            <person name="Sharon I."/>
            <person name="Castelle C.J."/>
            <person name="Probst A.J."/>
            <person name="Thomas B.C."/>
            <person name="Singh A."/>
            <person name="Wilkins M.J."/>
            <person name="Karaoz U."/>
            <person name="Brodie E.L."/>
            <person name="Williams K.H."/>
            <person name="Hubbard S.S."/>
            <person name="Banfield J.F."/>
        </authorList>
    </citation>
    <scope>NUCLEOTIDE SEQUENCE [LARGE SCALE GENOMIC DNA]</scope>
</reference>
<evidence type="ECO:0000313" key="13">
    <source>
        <dbReference type="Proteomes" id="UP000176902"/>
    </source>
</evidence>
<keyword evidence="7 8" id="KW-0066">ATP synthesis</keyword>
<keyword evidence="8" id="KW-0375">Hydrogen ion transport</keyword>
<comment type="subcellular location">
    <subcellularLocation>
        <location evidence="1 8">Cell membrane</location>
        <topology evidence="1 8">Peripheral membrane protein</topology>
    </subcellularLocation>
</comment>
<name>A0A1F5JY71_9BACT</name>
<evidence type="ECO:0000256" key="3">
    <source>
        <dbReference type="ARBA" id="ARBA00022448"/>
    </source>
</evidence>
<dbReference type="SUPFAM" id="SSF51344">
    <property type="entry name" value="Epsilon subunit of F1F0-ATP synthase N-terminal domain"/>
    <property type="match status" value="1"/>
</dbReference>
<evidence type="ECO:0000259" key="10">
    <source>
        <dbReference type="Pfam" id="PF00401"/>
    </source>
</evidence>
<dbReference type="STRING" id="1797768.A3C59_00025"/>
<evidence type="ECO:0000256" key="1">
    <source>
        <dbReference type="ARBA" id="ARBA00004202"/>
    </source>
</evidence>
<keyword evidence="8" id="KW-1003">Cell membrane</keyword>
<feature type="domain" description="ATP synthase epsilon subunit C-terminal" evidence="10">
    <location>
        <begin position="87"/>
        <end position="129"/>
    </location>
</feature>
<keyword evidence="4 8" id="KW-0406">Ion transport</keyword>
<dbReference type="HAMAP" id="MF_00530">
    <property type="entry name" value="ATP_synth_epsil_bac"/>
    <property type="match status" value="1"/>
</dbReference>
<evidence type="ECO:0000313" key="12">
    <source>
        <dbReference type="EMBL" id="OGE33615.1"/>
    </source>
</evidence>
<comment type="caution">
    <text evidence="12">The sequence shown here is derived from an EMBL/GenBank/DDBJ whole genome shotgun (WGS) entry which is preliminary data.</text>
</comment>
<dbReference type="AlphaFoldDB" id="A0A1F5JY71"/>
<evidence type="ECO:0000256" key="5">
    <source>
        <dbReference type="ARBA" id="ARBA00023136"/>
    </source>
</evidence>
<comment type="function">
    <text evidence="8">Produces ATP from ADP in the presence of a proton gradient across the membrane.</text>
</comment>
<dbReference type="InterPro" id="IPR036771">
    <property type="entry name" value="ATPsynth_dsu/esu_N"/>
</dbReference>